<name>A0ABQ0BN02_9FIRM</name>
<comment type="similarity">
    <text evidence="2">Belongs to the glycosyl hydrolase 88 family.</text>
</comment>
<evidence type="ECO:0000256" key="1">
    <source>
        <dbReference type="ARBA" id="ARBA00022801"/>
    </source>
</evidence>
<dbReference type="SUPFAM" id="SSF48208">
    <property type="entry name" value="Six-hairpin glycosidases"/>
    <property type="match status" value="1"/>
</dbReference>
<dbReference type="Gene3D" id="1.50.10.10">
    <property type="match status" value="1"/>
</dbReference>
<protein>
    <submittedName>
        <fullName evidence="3">Glycoside hydrolase family 88 protein</fullName>
    </submittedName>
</protein>
<dbReference type="GO" id="GO:0016787">
    <property type="term" value="F:hydrolase activity"/>
    <property type="evidence" value="ECO:0007669"/>
    <property type="project" value="UniProtKB-KW"/>
</dbReference>
<gene>
    <name evidence="3" type="ORF">K340107D12_07360</name>
</gene>
<dbReference type="RefSeq" id="WP_227211437.1">
    <property type="nucleotide sequence ID" value="NZ_BAABZQ010000001.1"/>
</dbReference>
<accession>A0ABQ0BN02</accession>
<dbReference type="Proteomes" id="UP001600941">
    <property type="component" value="Unassembled WGS sequence"/>
</dbReference>
<proteinExistence type="inferred from homology"/>
<keyword evidence="1 3" id="KW-0378">Hydrolase</keyword>
<organism evidence="3 4">
    <name type="scientific">Blautia parvula</name>
    <dbReference type="NCBI Taxonomy" id="2877527"/>
    <lineage>
        <taxon>Bacteria</taxon>
        <taxon>Bacillati</taxon>
        <taxon>Bacillota</taxon>
        <taxon>Clostridia</taxon>
        <taxon>Lachnospirales</taxon>
        <taxon>Lachnospiraceae</taxon>
        <taxon>Blautia</taxon>
    </lineage>
</organism>
<dbReference type="InterPro" id="IPR008928">
    <property type="entry name" value="6-hairpin_glycosidase_sf"/>
</dbReference>
<dbReference type="EMBL" id="BAABZQ010000001">
    <property type="protein sequence ID" value="GAA6497920.1"/>
    <property type="molecule type" value="Genomic_DNA"/>
</dbReference>
<comment type="caution">
    <text evidence="3">The sequence shown here is derived from an EMBL/GenBank/DDBJ whole genome shotgun (WGS) entry which is preliminary data.</text>
</comment>
<reference evidence="3 4" key="1">
    <citation type="submission" date="2024-04" db="EMBL/GenBank/DDBJ databases">
        <title>Defined microbial consortia suppress multidrug-resistant proinflammatory Enterobacteriaceae via ecological control.</title>
        <authorList>
            <person name="Furuichi M."/>
            <person name="Kawaguchi T."/>
            <person name="Pust M."/>
            <person name="Yasuma K."/>
            <person name="Plichta D."/>
            <person name="Hasegawa N."/>
            <person name="Ohya T."/>
            <person name="Bhattarai S."/>
            <person name="Sasajima S."/>
            <person name="Aoto Y."/>
            <person name="Tuganbaev T."/>
            <person name="Yaginuma M."/>
            <person name="Ueda M."/>
            <person name="Okahashi N."/>
            <person name="Amafuji K."/>
            <person name="Kiridooshi Y."/>
            <person name="Sugita K."/>
            <person name="Strazar M."/>
            <person name="Skelly A."/>
            <person name="Suda W."/>
            <person name="Hattori M."/>
            <person name="Nakamoto N."/>
            <person name="Caballero S."/>
            <person name="Norman J."/>
            <person name="Olle B."/>
            <person name="Tanoue T."/>
            <person name="Arita M."/>
            <person name="Bucci V."/>
            <person name="Atarashi K."/>
            <person name="Xavier R."/>
            <person name="Honda K."/>
        </authorList>
    </citation>
    <scope>NUCLEOTIDE SEQUENCE [LARGE SCALE GENOMIC DNA]</scope>
    <source>
        <strain evidence="4">k34-0107-D12</strain>
    </source>
</reference>
<dbReference type="PANTHER" id="PTHR36845:SF1">
    <property type="entry name" value="HYDROLASE, PUTATIVE (AFU_ORTHOLOGUE AFUA_7G05090)-RELATED"/>
    <property type="match status" value="1"/>
</dbReference>
<evidence type="ECO:0000313" key="3">
    <source>
        <dbReference type="EMBL" id="GAA6497920.1"/>
    </source>
</evidence>
<evidence type="ECO:0000313" key="4">
    <source>
        <dbReference type="Proteomes" id="UP001600941"/>
    </source>
</evidence>
<evidence type="ECO:0000256" key="2">
    <source>
        <dbReference type="ARBA" id="ARBA00038358"/>
    </source>
</evidence>
<dbReference type="Pfam" id="PF07470">
    <property type="entry name" value="Glyco_hydro_88"/>
    <property type="match status" value="1"/>
</dbReference>
<sequence length="378" mass="43908">MREIRNVLEICLKKLENTMRYMPRSLPEYYACSTGDYFHRYEQAPQDFMNTETWQPSFFTGQALIAWEVTGHERYIKWLEGFRQIYRDKVFLHSEQTMHDLGFLYILYSVGMYRSTGEETYKVISLKAADELAKRFNLKGGFLRAWGCAGDQGDDRAGVAIIDCMMNLSLLFWASEVTGNPFYREVAVRHSDTVMKYFVREDGTVYHAYRFDPKSGRALGGENYCGYGKESSWARGASWAIYGFADCYIHTGDEKYLDMSERICEKFIDSVKADSVDAVIPVWDFRLPEEKEQAKDTSAAAITASAICEIVKYRGNEKLRSYCDEVTRELIKEKYFDSNTQIPGMVRESNGLHHYTLFGDYFFMELLAKRAYHLISLW</sequence>
<dbReference type="PANTHER" id="PTHR36845">
    <property type="entry name" value="HYDROLASE, PUTATIVE (AFU_ORTHOLOGUE AFUA_7G05090)-RELATED"/>
    <property type="match status" value="1"/>
</dbReference>
<dbReference type="InterPro" id="IPR012341">
    <property type="entry name" value="6hp_glycosidase-like_sf"/>
</dbReference>
<dbReference type="InterPro" id="IPR052369">
    <property type="entry name" value="UG_Glycosaminoglycan_Hydrolase"/>
</dbReference>
<keyword evidence="4" id="KW-1185">Reference proteome</keyword>
<dbReference type="InterPro" id="IPR010905">
    <property type="entry name" value="Glyco_hydro_88"/>
</dbReference>